<dbReference type="EnsemblPlants" id="HORVU.MOREX.r3.3HG0221890.1">
    <property type="protein sequence ID" value="HORVU.MOREX.r3.3HG0221890.1"/>
    <property type="gene ID" value="HORVU.MOREX.r3.3HG0221890"/>
</dbReference>
<reference evidence="2" key="3">
    <citation type="submission" date="2022-01" db="UniProtKB">
        <authorList>
            <consortium name="EnsemblPlants"/>
        </authorList>
    </citation>
    <scope>IDENTIFICATION</scope>
    <source>
        <strain evidence="2">subsp. vulgare</strain>
    </source>
</reference>
<accession>A0A8I6WY53</accession>
<evidence type="ECO:0000313" key="2">
    <source>
        <dbReference type="EnsemblPlants" id="HORVU.MOREX.r3.3HG0221890.1"/>
    </source>
</evidence>
<proteinExistence type="predicted"/>
<dbReference type="Pfam" id="PF10536">
    <property type="entry name" value="PMD"/>
    <property type="match status" value="1"/>
</dbReference>
<dbReference type="AlphaFoldDB" id="A0A8I6WY53"/>
<evidence type="ECO:0000259" key="1">
    <source>
        <dbReference type="Pfam" id="PF10536"/>
    </source>
</evidence>
<name>A0A8I6WY53_HORVV</name>
<organism evidence="2 3">
    <name type="scientific">Hordeum vulgare subsp. vulgare</name>
    <name type="common">Domesticated barley</name>
    <dbReference type="NCBI Taxonomy" id="112509"/>
    <lineage>
        <taxon>Eukaryota</taxon>
        <taxon>Viridiplantae</taxon>
        <taxon>Streptophyta</taxon>
        <taxon>Embryophyta</taxon>
        <taxon>Tracheophyta</taxon>
        <taxon>Spermatophyta</taxon>
        <taxon>Magnoliopsida</taxon>
        <taxon>Liliopsida</taxon>
        <taxon>Poales</taxon>
        <taxon>Poaceae</taxon>
        <taxon>BOP clade</taxon>
        <taxon>Pooideae</taxon>
        <taxon>Triticodae</taxon>
        <taxon>Triticeae</taxon>
        <taxon>Hordeinae</taxon>
        <taxon>Hordeum</taxon>
    </lineage>
</organism>
<reference evidence="2" key="2">
    <citation type="submission" date="2020-10" db="EMBL/GenBank/DDBJ databases">
        <authorList>
            <person name="Scholz U."/>
            <person name="Mascher M."/>
            <person name="Fiebig A."/>
        </authorList>
    </citation>
    <scope>NUCLEOTIDE SEQUENCE [LARGE SCALE GENOMIC DNA]</scope>
    <source>
        <strain evidence="2">cv. Morex</strain>
    </source>
</reference>
<dbReference type="PANTHER" id="PTHR46033:SF8">
    <property type="entry name" value="PROTEIN MAINTENANCE OF MERISTEMS-LIKE"/>
    <property type="match status" value="1"/>
</dbReference>
<dbReference type="PANTHER" id="PTHR46033">
    <property type="entry name" value="PROTEIN MAIN-LIKE 2"/>
    <property type="match status" value="1"/>
</dbReference>
<dbReference type="Gramene" id="HORVU.MOREX.r3.3HG0221890.1">
    <property type="protein sequence ID" value="HORVU.MOREX.r3.3HG0221890.1"/>
    <property type="gene ID" value="HORVU.MOREX.r3.3HG0221890"/>
</dbReference>
<evidence type="ECO:0000313" key="3">
    <source>
        <dbReference type="Proteomes" id="UP000011116"/>
    </source>
</evidence>
<reference evidence="3" key="1">
    <citation type="journal article" date="2012" name="Nature">
        <title>A physical, genetic and functional sequence assembly of the barley genome.</title>
        <authorList>
            <consortium name="The International Barley Genome Sequencing Consortium"/>
            <person name="Mayer K.F."/>
            <person name="Waugh R."/>
            <person name="Brown J.W."/>
            <person name="Schulman A."/>
            <person name="Langridge P."/>
            <person name="Platzer M."/>
            <person name="Fincher G.B."/>
            <person name="Muehlbauer G.J."/>
            <person name="Sato K."/>
            <person name="Close T.J."/>
            <person name="Wise R.P."/>
            <person name="Stein N."/>
        </authorList>
    </citation>
    <scope>NUCLEOTIDE SEQUENCE [LARGE SCALE GENOMIC DNA]</scope>
    <source>
        <strain evidence="3">cv. Morex</strain>
    </source>
</reference>
<sequence>MCTRDNLLWRARYPMICFYALEWHFVDRVAWQFGKRQGIPIESKETITKLHPFSRRNNEDISYWANKHHRWIEMWNQRQTLLESENRTHNDLAYQKYLVWYEQRYRLKLKLGWTQEEWSELVSKDPSVAEGYHAFNMGVRETRGSQVDYAPMHDELVIE</sequence>
<keyword evidence="3" id="KW-1185">Reference proteome</keyword>
<dbReference type="InterPro" id="IPR044824">
    <property type="entry name" value="MAIN-like"/>
</dbReference>
<feature type="domain" description="Aminotransferase-like plant mobile" evidence="1">
    <location>
        <begin position="7"/>
        <end position="102"/>
    </location>
</feature>
<dbReference type="Proteomes" id="UP000011116">
    <property type="component" value="Chromosome 3H"/>
</dbReference>
<dbReference type="GO" id="GO:0010073">
    <property type="term" value="P:meristem maintenance"/>
    <property type="evidence" value="ECO:0007669"/>
    <property type="project" value="InterPro"/>
</dbReference>
<protein>
    <recommendedName>
        <fullName evidence="1">Aminotransferase-like plant mobile domain-containing protein</fullName>
    </recommendedName>
</protein>
<dbReference type="InterPro" id="IPR019557">
    <property type="entry name" value="AminoTfrase-like_pln_mobile"/>
</dbReference>